<keyword evidence="3" id="KW-0663">Pyridoxal phosphate</keyword>
<dbReference type="AlphaFoldDB" id="A0A329BF88"/>
<evidence type="ECO:0000256" key="4">
    <source>
        <dbReference type="SAM" id="MobiDB-lite"/>
    </source>
</evidence>
<dbReference type="GO" id="GO:0030170">
    <property type="term" value="F:pyridoxal phosphate binding"/>
    <property type="evidence" value="ECO:0007669"/>
    <property type="project" value="InterPro"/>
</dbReference>
<dbReference type="NCBIfam" id="NF005526">
    <property type="entry name" value="PRK07179.1"/>
    <property type="match status" value="1"/>
</dbReference>
<dbReference type="InterPro" id="IPR015421">
    <property type="entry name" value="PyrdxlP-dep_Trfase_major"/>
</dbReference>
<evidence type="ECO:0000313" key="6">
    <source>
        <dbReference type="EMBL" id="RAS21493.1"/>
    </source>
</evidence>
<keyword evidence="2" id="KW-0808">Transferase</keyword>
<gene>
    <name evidence="6" type="ORF">BX591_12812</name>
</gene>
<dbReference type="OrthoDB" id="9807157at2"/>
<dbReference type="Gene3D" id="3.40.640.10">
    <property type="entry name" value="Type I PLP-dependent aspartate aminotransferase-like (Major domain)"/>
    <property type="match status" value="1"/>
</dbReference>
<dbReference type="SUPFAM" id="SSF53383">
    <property type="entry name" value="PLP-dependent transferases"/>
    <property type="match status" value="1"/>
</dbReference>
<dbReference type="PANTHER" id="PTHR13693:SF100">
    <property type="entry name" value="8-AMINO-7-OXONONANOATE SYNTHASE"/>
    <property type="match status" value="1"/>
</dbReference>
<evidence type="ECO:0000259" key="5">
    <source>
        <dbReference type="Pfam" id="PF00155"/>
    </source>
</evidence>
<dbReference type="GO" id="GO:0009102">
    <property type="term" value="P:biotin biosynthetic process"/>
    <property type="evidence" value="ECO:0007669"/>
    <property type="project" value="TreeGrafter"/>
</dbReference>
<feature type="domain" description="Aminotransferase class I/classII large" evidence="5">
    <location>
        <begin position="62"/>
        <end position="396"/>
    </location>
</feature>
<evidence type="ECO:0000256" key="3">
    <source>
        <dbReference type="ARBA" id="ARBA00022898"/>
    </source>
</evidence>
<dbReference type="Gene3D" id="3.90.1150.10">
    <property type="entry name" value="Aspartate Aminotransferase, domain 1"/>
    <property type="match status" value="1"/>
</dbReference>
<evidence type="ECO:0000256" key="2">
    <source>
        <dbReference type="ARBA" id="ARBA00022679"/>
    </source>
</evidence>
<dbReference type="EMBL" id="QLTK01000028">
    <property type="protein sequence ID" value="RAS21493.1"/>
    <property type="molecule type" value="Genomic_DNA"/>
</dbReference>
<accession>A0A329BF88</accession>
<feature type="region of interest" description="Disordered" evidence="4">
    <location>
        <begin position="419"/>
        <end position="439"/>
    </location>
</feature>
<dbReference type="PANTHER" id="PTHR13693">
    <property type="entry name" value="CLASS II AMINOTRANSFERASE/8-AMINO-7-OXONONANOATE SYNTHASE"/>
    <property type="match status" value="1"/>
</dbReference>
<evidence type="ECO:0000313" key="7">
    <source>
        <dbReference type="Proteomes" id="UP000248918"/>
    </source>
</evidence>
<sequence length="439" mass="47898">MKNVFDPRTQVQGQKKEQGQAYQHAALPDFVTSRVERYFHERVQQTWGGGHIMRGRLPGADALHLSSNDYLAIARHPDIIGRMADTLYADGSGLLMSAIFLHGECPLLQFESRLARYMGAESGVLCQSGYAANTGLIQSIASAQTPVYVDMMAHMSLWEGVRSAGAAPVAFRHNDAAHLEQQIARHGQGVVLVDSVYSTNGSVCPLVEFADVCERQGCVFVVDESHSLGTHGPRGAGLVVDLGLESRVAFRTASLAKAFAGRAGFITCPADFQEYFKFESNPAIFSSTLLPHEISGLDATLSVIEASDERRTRLTSNAAWLRDRLTELGYNLNGSESQIIALEAGTEQRTIVLRDALESRGIFGSVFCAPATARNRALIRLSTHAALTDAQVEKIVTVCRDIRAEVELDKWSSTRRLGDELSQRRRNREPHGASNAVAA</sequence>
<proteinExistence type="predicted"/>
<protein>
    <submittedName>
        <fullName evidence="6">CAI-1 autoinducer synthase</fullName>
    </submittedName>
</protein>
<dbReference type="GO" id="GO:0008710">
    <property type="term" value="F:8-amino-7-oxononanoate synthase activity"/>
    <property type="evidence" value="ECO:0007669"/>
    <property type="project" value="TreeGrafter"/>
</dbReference>
<dbReference type="InterPro" id="IPR004839">
    <property type="entry name" value="Aminotransferase_I/II_large"/>
</dbReference>
<dbReference type="InterPro" id="IPR015422">
    <property type="entry name" value="PyrdxlP-dep_Trfase_small"/>
</dbReference>
<dbReference type="InterPro" id="IPR015424">
    <property type="entry name" value="PyrdxlP-dep_Trfase"/>
</dbReference>
<name>A0A329BF88_9BURK</name>
<reference evidence="6 7" key="1">
    <citation type="submission" date="2018-06" db="EMBL/GenBank/DDBJ databases">
        <title>Genomic Encyclopedia of Type Strains, Phase III (KMG-III): the genomes of soil and plant-associated and newly described type strains.</title>
        <authorList>
            <person name="Whitman W."/>
        </authorList>
    </citation>
    <scope>NUCLEOTIDE SEQUENCE [LARGE SCALE GENOMIC DNA]</scope>
    <source>
        <strain evidence="6 7">LMG 23644</strain>
    </source>
</reference>
<organism evidence="6 7">
    <name type="scientific">Paraburkholderia bryophila</name>
    <dbReference type="NCBI Taxonomy" id="420952"/>
    <lineage>
        <taxon>Bacteria</taxon>
        <taxon>Pseudomonadati</taxon>
        <taxon>Pseudomonadota</taxon>
        <taxon>Betaproteobacteria</taxon>
        <taxon>Burkholderiales</taxon>
        <taxon>Burkholderiaceae</taxon>
        <taxon>Paraburkholderia</taxon>
    </lineage>
</organism>
<evidence type="ECO:0000256" key="1">
    <source>
        <dbReference type="ARBA" id="ARBA00001933"/>
    </source>
</evidence>
<dbReference type="Pfam" id="PF00155">
    <property type="entry name" value="Aminotran_1_2"/>
    <property type="match status" value="1"/>
</dbReference>
<dbReference type="RefSeq" id="WP_111934686.1">
    <property type="nucleotide sequence ID" value="NZ_CADFFP010000030.1"/>
</dbReference>
<dbReference type="Proteomes" id="UP000248918">
    <property type="component" value="Unassembled WGS sequence"/>
</dbReference>
<comment type="cofactor">
    <cofactor evidence="1">
        <name>pyridoxal 5'-phosphate</name>
        <dbReference type="ChEBI" id="CHEBI:597326"/>
    </cofactor>
</comment>
<dbReference type="InterPro" id="IPR050087">
    <property type="entry name" value="AON_synthase_class-II"/>
</dbReference>
<comment type="caution">
    <text evidence="6">The sequence shown here is derived from an EMBL/GenBank/DDBJ whole genome shotgun (WGS) entry which is preliminary data.</text>
</comment>